<name>A0A8T0SV42_PANVG</name>
<sequence>MGQNVPRNSFTAVLRICTFTAGGCRLLAPADCTGCCCCNSLHPTHGCAHLGGTKLTARGRNTSHPKLLIQKYFTPSFSLPVCSPFSSPRRQGASPPPPPPQLRLFAADAGRALPSAPYASLGQVDLGYQSSRAARGRWSLFSPRWILRHRSPVRRSFIVLVVWRSVPTRIGK</sequence>
<comment type="caution">
    <text evidence="1">The sequence shown here is derived from an EMBL/GenBank/DDBJ whole genome shotgun (WGS) entry which is preliminary data.</text>
</comment>
<evidence type="ECO:0000313" key="2">
    <source>
        <dbReference type="Proteomes" id="UP000823388"/>
    </source>
</evidence>
<dbReference type="EMBL" id="CM029045">
    <property type="protein sequence ID" value="KAG2601098.1"/>
    <property type="molecule type" value="Genomic_DNA"/>
</dbReference>
<gene>
    <name evidence="1" type="ORF">PVAP13_5KG569714</name>
</gene>
<protein>
    <submittedName>
        <fullName evidence="1">Uncharacterized protein</fullName>
    </submittedName>
</protein>
<dbReference type="AlphaFoldDB" id="A0A8T0SV42"/>
<evidence type="ECO:0000313" key="1">
    <source>
        <dbReference type="EMBL" id="KAG2601098.1"/>
    </source>
</evidence>
<dbReference type="Proteomes" id="UP000823388">
    <property type="component" value="Chromosome 5K"/>
</dbReference>
<reference evidence="1" key="1">
    <citation type="submission" date="2020-05" db="EMBL/GenBank/DDBJ databases">
        <title>WGS assembly of Panicum virgatum.</title>
        <authorList>
            <person name="Lovell J.T."/>
            <person name="Jenkins J."/>
            <person name="Shu S."/>
            <person name="Juenger T.E."/>
            <person name="Schmutz J."/>
        </authorList>
    </citation>
    <scope>NUCLEOTIDE SEQUENCE</scope>
    <source>
        <strain evidence="1">AP13</strain>
    </source>
</reference>
<proteinExistence type="predicted"/>
<organism evidence="1 2">
    <name type="scientific">Panicum virgatum</name>
    <name type="common">Blackwell switchgrass</name>
    <dbReference type="NCBI Taxonomy" id="38727"/>
    <lineage>
        <taxon>Eukaryota</taxon>
        <taxon>Viridiplantae</taxon>
        <taxon>Streptophyta</taxon>
        <taxon>Embryophyta</taxon>
        <taxon>Tracheophyta</taxon>
        <taxon>Spermatophyta</taxon>
        <taxon>Magnoliopsida</taxon>
        <taxon>Liliopsida</taxon>
        <taxon>Poales</taxon>
        <taxon>Poaceae</taxon>
        <taxon>PACMAD clade</taxon>
        <taxon>Panicoideae</taxon>
        <taxon>Panicodae</taxon>
        <taxon>Paniceae</taxon>
        <taxon>Panicinae</taxon>
        <taxon>Panicum</taxon>
        <taxon>Panicum sect. Hiantes</taxon>
    </lineage>
</organism>
<accession>A0A8T0SV42</accession>
<keyword evidence="2" id="KW-1185">Reference proteome</keyword>